<keyword evidence="3" id="KW-0804">Transcription</keyword>
<dbReference type="SUPFAM" id="SSF47413">
    <property type="entry name" value="lambda repressor-like DNA-binding domains"/>
    <property type="match status" value="1"/>
</dbReference>
<dbReference type="InterPro" id="IPR010982">
    <property type="entry name" value="Lambda_DNA-bd_dom_sf"/>
</dbReference>
<dbReference type="Proteomes" id="UP001323798">
    <property type="component" value="Chromosome"/>
</dbReference>
<dbReference type="PROSITE" id="PS50932">
    <property type="entry name" value="HTH_LACI_2"/>
    <property type="match status" value="1"/>
</dbReference>
<sequence length="354" mass="37393">MRATAQRSGGGRPTVLDVATMARVSTGTVSNVLNRPALVALQTRERVERAILAPGFVPNRAARTLVTGLTATVGFVVEDLENSFFLDIARGAQTYGEAVGTRLLLANSDNTAVTQRGYLRLLGTEHVSGMLVAPVRGTLDDLRQFRAPGRCVVVVNHDAGGDFCNVTTDNERGGYLAARHLLERGRRRLAFAGGEGIAPVVHDRLRGVVRAVREANGASTLEILPSADVEVEDGRRLGVAIAARPPEARPDGIVGAADLLAMGLVQALETEGVGVPAEIAITGYDDNRAAWNSRVPLTTVDQMGEVVGEHAVRLLLSEIDEGVGHIHRHVVIEPALIPAGQHRALASGAPRPSG</sequence>
<dbReference type="Pfam" id="PF13377">
    <property type="entry name" value="Peripla_BP_3"/>
    <property type="match status" value="1"/>
</dbReference>
<accession>A0ABZ0SMM8</accession>
<evidence type="ECO:0000259" key="4">
    <source>
        <dbReference type="PROSITE" id="PS50932"/>
    </source>
</evidence>
<gene>
    <name evidence="5" type="ORF">SM116_16935</name>
</gene>
<dbReference type="CDD" id="cd01392">
    <property type="entry name" value="HTH_LacI"/>
    <property type="match status" value="1"/>
</dbReference>
<dbReference type="InterPro" id="IPR046335">
    <property type="entry name" value="LacI/GalR-like_sensor"/>
</dbReference>
<dbReference type="EMBL" id="CP139368">
    <property type="protein sequence ID" value="WPR89420.1"/>
    <property type="molecule type" value="Genomic_DNA"/>
</dbReference>
<evidence type="ECO:0000313" key="5">
    <source>
        <dbReference type="EMBL" id="WPR89420.1"/>
    </source>
</evidence>
<dbReference type="PANTHER" id="PTHR30146">
    <property type="entry name" value="LACI-RELATED TRANSCRIPTIONAL REPRESSOR"/>
    <property type="match status" value="1"/>
</dbReference>
<keyword evidence="1" id="KW-0805">Transcription regulation</keyword>
<dbReference type="InterPro" id="IPR000843">
    <property type="entry name" value="HTH_LacI"/>
</dbReference>
<organism evidence="5 6">
    <name type="scientific">Microbacterium rhizosphaerae</name>
    <dbReference type="NCBI Taxonomy" id="1678237"/>
    <lineage>
        <taxon>Bacteria</taxon>
        <taxon>Bacillati</taxon>
        <taxon>Actinomycetota</taxon>
        <taxon>Actinomycetes</taxon>
        <taxon>Micrococcales</taxon>
        <taxon>Microbacteriaceae</taxon>
        <taxon>Microbacterium</taxon>
    </lineage>
</organism>
<evidence type="ECO:0000256" key="2">
    <source>
        <dbReference type="ARBA" id="ARBA00023125"/>
    </source>
</evidence>
<dbReference type="PROSITE" id="PS00356">
    <property type="entry name" value="HTH_LACI_1"/>
    <property type="match status" value="1"/>
</dbReference>
<proteinExistence type="predicted"/>
<protein>
    <submittedName>
        <fullName evidence="5">LacI family DNA-binding transcriptional regulator</fullName>
    </submittedName>
</protein>
<evidence type="ECO:0000313" key="6">
    <source>
        <dbReference type="Proteomes" id="UP001323798"/>
    </source>
</evidence>
<dbReference type="PANTHER" id="PTHR30146:SF109">
    <property type="entry name" value="HTH-TYPE TRANSCRIPTIONAL REGULATOR GALS"/>
    <property type="match status" value="1"/>
</dbReference>
<name>A0ABZ0SMM8_9MICO</name>
<keyword evidence="2 5" id="KW-0238">DNA-binding</keyword>
<dbReference type="SMART" id="SM00354">
    <property type="entry name" value="HTH_LACI"/>
    <property type="match status" value="1"/>
</dbReference>
<reference evidence="5 6" key="1">
    <citation type="submission" date="2023-11" db="EMBL/GenBank/DDBJ databases">
        <title>Genome sequence of Microbacterium rhizosphaerae KACC 19337.</title>
        <authorList>
            <person name="Choi H."/>
            <person name="Kim S."/>
            <person name="Kim Y."/>
            <person name="Kwon S.-W."/>
            <person name="Heo J."/>
        </authorList>
    </citation>
    <scope>NUCLEOTIDE SEQUENCE [LARGE SCALE GENOMIC DNA]</scope>
    <source>
        <strain evidence="5 6">KACC 19337</strain>
    </source>
</reference>
<feature type="domain" description="HTH lacI-type" evidence="4">
    <location>
        <begin position="13"/>
        <end position="67"/>
    </location>
</feature>
<evidence type="ECO:0000256" key="1">
    <source>
        <dbReference type="ARBA" id="ARBA00023015"/>
    </source>
</evidence>
<dbReference type="RefSeq" id="WP_320942136.1">
    <property type="nucleotide sequence ID" value="NZ_BAABEU010000001.1"/>
</dbReference>
<dbReference type="InterPro" id="IPR028082">
    <property type="entry name" value="Peripla_BP_I"/>
</dbReference>
<dbReference type="CDD" id="cd06267">
    <property type="entry name" value="PBP1_LacI_sugar_binding-like"/>
    <property type="match status" value="1"/>
</dbReference>
<dbReference type="SUPFAM" id="SSF53822">
    <property type="entry name" value="Periplasmic binding protein-like I"/>
    <property type="match status" value="1"/>
</dbReference>
<dbReference type="Gene3D" id="3.40.50.2300">
    <property type="match status" value="2"/>
</dbReference>
<dbReference type="Pfam" id="PF00356">
    <property type="entry name" value="LacI"/>
    <property type="match status" value="1"/>
</dbReference>
<evidence type="ECO:0000256" key="3">
    <source>
        <dbReference type="ARBA" id="ARBA00023163"/>
    </source>
</evidence>
<dbReference type="Gene3D" id="1.10.260.40">
    <property type="entry name" value="lambda repressor-like DNA-binding domains"/>
    <property type="match status" value="1"/>
</dbReference>
<keyword evidence="6" id="KW-1185">Reference proteome</keyword>
<dbReference type="GO" id="GO:0003677">
    <property type="term" value="F:DNA binding"/>
    <property type="evidence" value="ECO:0007669"/>
    <property type="project" value="UniProtKB-KW"/>
</dbReference>